<dbReference type="AlphaFoldDB" id="A0A8J5ISL8"/>
<gene>
    <name evidence="1" type="ORF">JG688_00015852</name>
</gene>
<dbReference type="Proteomes" id="UP000709295">
    <property type="component" value="Unassembled WGS sequence"/>
</dbReference>
<accession>A0A8J5ISL8</accession>
<evidence type="ECO:0000313" key="1">
    <source>
        <dbReference type="EMBL" id="KAG6946767.1"/>
    </source>
</evidence>
<reference evidence="1" key="1">
    <citation type="submission" date="2021-01" db="EMBL/GenBank/DDBJ databases">
        <title>Phytophthora aleatoria, a newly-described species from Pinus radiata is distinct from Phytophthora cactorum isolates based on comparative genomics.</title>
        <authorList>
            <person name="Mcdougal R."/>
            <person name="Panda P."/>
            <person name="Williams N."/>
            <person name="Studholme D.J."/>
        </authorList>
    </citation>
    <scope>NUCLEOTIDE SEQUENCE</scope>
    <source>
        <strain evidence="1">NZFS 4037</strain>
    </source>
</reference>
<proteinExistence type="predicted"/>
<organism evidence="1 2">
    <name type="scientific">Phytophthora aleatoria</name>
    <dbReference type="NCBI Taxonomy" id="2496075"/>
    <lineage>
        <taxon>Eukaryota</taxon>
        <taxon>Sar</taxon>
        <taxon>Stramenopiles</taxon>
        <taxon>Oomycota</taxon>
        <taxon>Peronosporomycetes</taxon>
        <taxon>Peronosporales</taxon>
        <taxon>Peronosporaceae</taxon>
        <taxon>Phytophthora</taxon>
    </lineage>
</organism>
<evidence type="ECO:0000313" key="2">
    <source>
        <dbReference type="Proteomes" id="UP000709295"/>
    </source>
</evidence>
<comment type="caution">
    <text evidence="1">The sequence shown here is derived from an EMBL/GenBank/DDBJ whole genome shotgun (WGS) entry which is preliminary data.</text>
</comment>
<protein>
    <submittedName>
        <fullName evidence="1">Uncharacterized protein</fullName>
    </submittedName>
</protein>
<keyword evidence="2" id="KW-1185">Reference proteome</keyword>
<sequence length="100" mass="11487">MELQPGPERSLGFSLKGGKGGLSVAILYCPRGRYKILTVYGIRWTKTRFVPFSTRSRSAWWSCGSLRVVFLIWMKLHSCQKAHRPKCWRSGEKRRGPIST</sequence>
<dbReference type="EMBL" id="JAENGY010001816">
    <property type="protein sequence ID" value="KAG6946767.1"/>
    <property type="molecule type" value="Genomic_DNA"/>
</dbReference>
<name>A0A8J5ISL8_9STRA</name>